<sequence length="86" mass="9166">MSSILARATHIVVTSAGFGQAAPRLPVALVIEVPLFVTAAAMTVNLLLLDVQLPIVRRVIASLGSRRGRPARPVDRRPDLFGSDPL</sequence>
<dbReference type="AlphaFoldDB" id="A0A2R4WES2"/>
<gene>
    <name evidence="3" type="ORF">DA075_03045</name>
</gene>
<protein>
    <submittedName>
        <fullName evidence="3">Uncharacterized protein</fullName>
    </submittedName>
</protein>
<evidence type="ECO:0000313" key="3">
    <source>
        <dbReference type="EMBL" id="AWB20036.1"/>
    </source>
</evidence>
<keyword evidence="2" id="KW-0472">Membrane</keyword>
<dbReference type="KEGG" id="mee:DA075_03045"/>
<feature type="region of interest" description="Disordered" evidence="1">
    <location>
        <begin position="66"/>
        <end position="86"/>
    </location>
</feature>
<keyword evidence="4" id="KW-1185">Reference proteome</keyword>
<reference evidence="3 4" key="1">
    <citation type="submission" date="2018-04" db="EMBL/GenBank/DDBJ databases">
        <title>Methylobacterium sp. PR1016A genome.</title>
        <authorList>
            <person name="Park W."/>
        </authorList>
    </citation>
    <scope>NUCLEOTIDE SEQUENCE [LARGE SCALE GENOMIC DNA]</scope>
    <source>
        <strain evidence="3 4">PR1016A</strain>
    </source>
</reference>
<name>A0A2R4WES2_9HYPH</name>
<evidence type="ECO:0000313" key="4">
    <source>
        <dbReference type="Proteomes" id="UP000244755"/>
    </source>
</evidence>
<evidence type="ECO:0000256" key="1">
    <source>
        <dbReference type="SAM" id="MobiDB-lite"/>
    </source>
</evidence>
<organism evidence="3 4">
    <name type="scientific">Methylobacterium currus</name>
    <dbReference type="NCBI Taxonomy" id="2051553"/>
    <lineage>
        <taxon>Bacteria</taxon>
        <taxon>Pseudomonadati</taxon>
        <taxon>Pseudomonadota</taxon>
        <taxon>Alphaproteobacteria</taxon>
        <taxon>Hyphomicrobiales</taxon>
        <taxon>Methylobacteriaceae</taxon>
        <taxon>Methylobacterium</taxon>
    </lineage>
</organism>
<keyword evidence="2" id="KW-0812">Transmembrane</keyword>
<dbReference type="Proteomes" id="UP000244755">
    <property type="component" value="Chromosome 1"/>
</dbReference>
<dbReference type="EMBL" id="CP028843">
    <property type="protein sequence ID" value="AWB20036.1"/>
    <property type="molecule type" value="Genomic_DNA"/>
</dbReference>
<evidence type="ECO:0000256" key="2">
    <source>
        <dbReference type="SAM" id="Phobius"/>
    </source>
</evidence>
<dbReference type="RefSeq" id="WP_099951952.1">
    <property type="nucleotide sequence ID" value="NZ_CP028843.1"/>
</dbReference>
<feature type="transmembrane region" description="Helical" evidence="2">
    <location>
        <begin position="29"/>
        <end position="49"/>
    </location>
</feature>
<proteinExistence type="predicted"/>
<accession>A0A2R4WES2</accession>
<keyword evidence="2" id="KW-1133">Transmembrane helix</keyword>